<protein>
    <submittedName>
        <fullName evidence="2">Uncharacterized protein</fullName>
    </submittedName>
</protein>
<dbReference type="EMBL" id="CP020083">
    <property type="protein sequence ID" value="ASR50655.1"/>
    <property type="molecule type" value="Genomic_DNA"/>
</dbReference>
<dbReference type="Proteomes" id="UP000258016">
    <property type="component" value="Chromosome"/>
</dbReference>
<evidence type="ECO:0000313" key="3">
    <source>
        <dbReference type="Proteomes" id="UP000258016"/>
    </source>
</evidence>
<dbReference type="GeneID" id="303484641"/>
<proteinExistence type="predicted"/>
<reference evidence="2 3" key="1">
    <citation type="submission" date="2017-03" db="EMBL/GenBank/DDBJ databases">
        <title>Complete genome sequence of Blastomonas fulva degrading microcsystin LR.</title>
        <authorList>
            <person name="Lee H.-g."/>
            <person name="Jin L."/>
            <person name="oh H.-M."/>
        </authorList>
    </citation>
    <scope>NUCLEOTIDE SEQUENCE [LARGE SCALE GENOMIC DNA]</scope>
    <source>
        <strain evidence="2 3">T2</strain>
    </source>
</reference>
<sequence>MKLLAVAVCLVSLGVPALATAQYSTGPDFPLPAIRSEPISEVFNAQWFNYLANVNEADKELNHDLRRASDREDIADAWEEYAVELVDADKDYVKAMRKRGYRVGRVSVLASRN</sequence>
<feature type="chain" id="PRO_5046176681" evidence="1">
    <location>
        <begin position="22"/>
        <end position="113"/>
    </location>
</feature>
<feature type="signal peptide" evidence="1">
    <location>
        <begin position="1"/>
        <end position="21"/>
    </location>
</feature>
<name>A0ABN5B7H6_9SPHN</name>
<accession>A0ABN5B7H6</accession>
<dbReference type="RefSeq" id="WP_054135590.1">
    <property type="nucleotide sequence ID" value="NZ_CP020083.1"/>
</dbReference>
<evidence type="ECO:0000256" key="1">
    <source>
        <dbReference type="SAM" id="SignalP"/>
    </source>
</evidence>
<evidence type="ECO:0000313" key="2">
    <source>
        <dbReference type="EMBL" id="ASR50655.1"/>
    </source>
</evidence>
<keyword evidence="3" id="KW-1185">Reference proteome</keyword>
<keyword evidence="1" id="KW-0732">Signal</keyword>
<gene>
    <name evidence="2" type="ORF">B5J99_03535</name>
</gene>
<organism evidence="2 3">
    <name type="scientific">Blastomonas fulva</name>
    <dbReference type="NCBI Taxonomy" id="1550728"/>
    <lineage>
        <taxon>Bacteria</taxon>
        <taxon>Pseudomonadati</taxon>
        <taxon>Pseudomonadota</taxon>
        <taxon>Alphaproteobacteria</taxon>
        <taxon>Sphingomonadales</taxon>
        <taxon>Sphingomonadaceae</taxon>
        <taxon>Blastomonas</taxon>
    </lineage>
</organism>